<dbReference type="Pfam" id="PF07539">
    <property type="entry name" value="UTP20_N"/>
    <property type="match status" value="1"/>
</dbReference>
<dbReference type="Proteomes" id="UP001050691">
    <property type="component" value="Unassembled WGS sequence"/>
</dbReference>
<organism evidence="5 6">
    <name type="scientific">Clathrus columnatus</name>
    <dbReference type="NCBI Taxonomy" id="1419009"/>
    <lineage>
        <taxon>Eukaryota</taxon>
        <taxon>Fungi</taxon>
        <taxon>Dikarya</taxon>
        <taxon>Basidiomycota</taxon>
        <taxon>Agaricomycotina</taxon>
        <taxon>Agaricomycetes</taxon>
        <taxon>Phallomycetidae</taxon>
        <taxon>Phallales</taxon>
        <taxon>Clathraceae</taxon>
        <taxon>Clathrus</taxon>
    </lineage>
</organism>
<evidence type="ECO:0000259" key="2">
    <source>
        <dbReference type="Pfam" id="PF07539"/>
    </source>
</evidence>
<dbReference type="Pfam" id="PF23099">
    <property type="entry name" value="UTP20_C"/>
    <property type="match status" value="1"/>
</dbReference>
<dbReference type="Pfam" id="PF20416">
    <property type="entry name" value="UTP20"/>
    <property type="match status" value="1"/>
</dbReference>
<name>A0AAV5A5D9_9AGAM</name>
<comment type="caution">
    <text evidence="5">The sequence shown here is derived from an EMBL/GenBank/DDBJ whole genome shotgun (WGS) entry which is preliminary data.</text>
</comment>
<keyword evidence="6" id="KW-1185">Reference proteome</keyword>
<evidence type="ECO:0008006" key="7">
    <source>
        <dbReference type="Google" id="ProtNLM"/>
    </source>
</evidence>
<dbReference type="InterPro" id="IPR052575">
    <property type="entry name" value="SSU_processome_comp_20"/>
</dbReference>
<dbReference type="GO" id="GO:0032040">
    <property type="term" value="C:small-subunit processome"/>
    <property type="evidence" value="ECO:0007669"/>
    <property type="project" value="TreeGrafter"/>
</dbReference>
<evidence type="ECO:0000313" key="5">
    <source>
        <dbReference type="EMBL" id="GJJ08423.1"/>
    </source>
</evidence>
<dbReference type="PANTHER" id="PTHR17695:SF11">
    <property type="entry name" value="SMALL SUBUNIT PROCESSOME COMPONENT 20 HOMOLOG"/>
    <property type="match status" value="1"/>
</dbReference>
<dbReference type="Gene3D" id="1.25.10.10">
    <property type="entry name" value="Leucine-rich Repeat Variant"/>
    <property type="match status" value="2"/>
</dbReference>
<evidence type="ECO:0000256" key="1">
    <source>
        <dbReference type="SAM" id="MobiDB-lite"/>
    </source>
</evidence>
<reference evidence="5" key="1">
    <citation type="submission" date="2021-10" db="EMBL/GenBank/DDBJ databases">
        <title>De novo Genome Assembly of Clathrus columnatus (Basidiomycota, Fungi) Using Illumina and Nanopore Sequence Data.</title>
        <authorList>
            <person name="Ogiso-Tanaka E."/>
            <person name="Itagaki H."/>
            <person name="Hosoya T."/>
            <person name="Hosaka K."/>
        </authorList>
    </citation>
    <scope>NUCLEOTIDE SEQUENCE</scope>
    <source>
        <strain evidence="5">MO-923</strain>
    </source>
</reference>
<evidence type="ECO:0000259" key="3">
    <source>
        <dbReference type="Pfam" id="PF20416"/>
    </source>
</evidence>
<evidence type="ECO:0000313" key="6">
    <source>
        <dbReference type="Proteomes" id="UP001050691"/>
    </source>
</evidence>
<feature type="region of interest" description="Disordered" evidence="1">
    <location>
        <begin position="673"/>
        <end position="694"/>
    </location>
</feature>
<dbReference type="InterPro" id="IPR011430">
    <property type="entry name" value="UTP20_N"/>
</dbReference>
<gene>
    <name evidence="5" type="ORF">Clacol_002639</name>
</gene>
<dbReference type="InterPro" id="IPR016024">
    <property type="entry name" value="ARM-type_fold"/>
</dbReference>
<dbReference type="EMBL" id="BPWL01000003">
    <property type="protein sequence ID" value="GJJ08423.1"/>
    <property type="molecule type" value="Genomic_DNA"/>
</dbReference>
<feature type="domain" description="U3 small nucleolar RNA-associated protein 20" evidence="3">
    <location>
        <begin position="1569"/>
        <end position="1792"/>
    </location>
</feature>
<sequence length="2489" mass="282359">MDARSEPPTKRFKYQSYQASLKSVHLSSATSRSILDDDITDTECHFHHGLDHWRQLDLSPVFVEFADKVYPLSSNVALLLHHSKDIVDFWLEAMSKASDDTIKTLFDLLQKLLHDLRDTLRPHYKSFLIALFQTLDRNPSADALTTLLTTLTLLFKHLLKLTVPEIEETWHLFAATLVKCNHEVQRALSEVWGSLMRRLKGDTRRQVCQIMLQNLQTLRDAITWVFVYAFQSVARTLHTCTAPLFEDLLSLHISDDGGHSAILLKRIITALTHHCEKPEQFLPFADVLISKKGSRLTQKQISTVLLHTIQQQQFPHLSETLTLVVACLIAGDMSVWMSSGRRLIEYSWEHPNFGLKLSEALSFMDWDGWKLIELPLTMKHTLRVFETHPIATLSLLSTLAKAKRLNDYSNNWLSHLSTMILKRLESWNLENGSVTIQMDEISYILDICSILPSTKFEIIRIAKQALHFTPAIPDEAHDAFIAQTFGACLKILAQLGSESSGDLHLAEWSLAALKKWSNLVPVLQGLVSISNRHKIESAIPFDTVYPYLKDNILSHIHVLRLASLEFLTSSIVDSGRANGVLKQCLLGESASLDITGVRERIVRITGLPPVSKNGDDVSIDISLRWLIAQFKVNLRPVWNPTVKVLAELIGQCGEKSWSIIFLQLESVSLGATGGIKPQPESDTQDQVMDESERSWRDPSASRLSAVIHTCIESRRRDFVNVEERFDASNFEVRLLETLGEASSLTERHNADIIRLFLTFGSPELSTKPPRNKLKNWLTLFSKLDNPKAFYKTETLQTLYRNLLSHPERELQNLSLTCLLNYKNSHLLPYAEHFRAFLDDTRLRDQLATFDPDDIDGIDREEAVGVLIRLFFGLMVGRSGSNRRATLLDAIGRCHDEELGVLTTLMLEPFSTSNTEYLQDRVGAKQAVGFLNLLRDVLKRLGSRITAHWSVLIDVTIRIVAAAQRRITTLASCVETDVKDYEDKEEEVLEDLPDKYTDARLYRNARLLGVRCFTDFFRRNVQYDFTSFLPAAFEAIIQPRLAMFEQENVQTSSAILELFLVWSSRVDFVEFLVIYDERVLPKIYACLLAANVKPAVINRVFDIVEHIITFAEGDTKIADLVLKPHIHGLLDSLMAQLPGNTGGELLHRQVSILSRLAQFVSDGQQAQRLIQQFAPFLRKPTRIISEKIKTNVLIIIRNLISYVYSGKHFENVELGKTLLDQLYRTLSILFQSFRIRSSRLVLLNTFAAFVQQEDGLQRVHTIMESLNSFSAKRIEEPDFERRLSAYALINEELYLELKPKEWLPLLHNMLFFIQDPDELIIRTNAAFSLKRFIEVLSSKDDESFNTIFTRTLFPALKNGLAAKTELVRNEILSVLAFSIQKCDKIEVLSELHPLLAQGDTEANFFNNIYHIQTHRRTRALRRLSEHVASGTIRNTTINELFIPITNHFIADASTTDHILVDVAISTLGSLAQKLNWAAYNSLVQHYLRLIKNKETIERASVRALISVLENFHFPMEEVVVIETEDHSLDGAEALPAPVGTDERADSQREKISDAVNTRLLPSLLRHLETRDENEDALRIPISVGIAQVALHLSKRTRDTQITRLLTVISQVFRSKSFETRKLARDTLCRILIIIGPDYLSTAITELRTALLRGSHLHVLATVTHALLARVTLTDLSDRFKSLDSCAADIAHIAAEVIFGQSGKDVQTEGFATTVQEVRGSSSKGLASYEILSRHITSAKLSALLNPIKGIMYETAAAKTMQSVDDVLRRISTGLNANEHISNAEFLSLCHTLIEQNSHFLRENRIHKGAKVPKNFAVQTKRQLEKEDDYFSVNKHRLVVLGLELFNTAFRRGKFDLKDPEVLSRLEAMVPVIGNSLYSQDSPVVIQSLKSTMSIVKYPLKAVDDSLSIFVKQTMDLVKQASNTESDVAQAAFRTLAVIIRDCPSSQIKEKDLTFLIELVTPDLEDPSRQAAIFSLLRAIVSRKLVVVEIYDMMDKVAEIMVTNQVRQVQEMCRKVLLQFLLDYPQGQGRLRKQMDFISKNLSYPFEMGRLSVMELLAAILNKFDPALIREYADMFFVALVMVIANDDSSKCKETAASLIKLLFDQLDPEHRKVMASRLHLWSSEKSSSRLACVSAQVYGILVENLKKSEDMNISVILDDMNVIVKCSLEDLEKFESAIKDSVPMEEDFAWQLPYHALNTIYKTLRGYPDYLLKEGTTLDWSAIHSHLVYPHAWVRNVSSKLVGLLFSTISPFNPKTKSSNVDGLSFINLKKIALSCCTQLKGDTLDASLSLQIVKNLFFIGKCFALVDCKDSSSPPTQDANEAEIPFSNAEDNPLPWLFSKLSYQVRSALLARRNRIKDQENWCEQPLAVFRWFAAMSLHLPPSTLVHYLNHMLNPIYRVLEDDSIHDNSMEELKTLAMELLDLIQGQVGTTKFSEVYNTIKHRANTVRQERKVEIAMRSAKDPRSAAKRKIARNLTKKKSRARRVDFLV</sequence>
<feature type="domain" description="U3 small nucleolar RNA-associated protein 20 N-terminal" evidence="2">
    <location>
        <begin position="770"/>
        <end position="1362"/>
    </location>
</feature>
<dbReference type="InterPro" id="IPR046523">
    <property type="entry name" value="UTP20_dom"/>
</dbReference>
<dbReference type="PANTHER" id="PTHR17695">
    <property type="entry name" value="SMALL SUBUNIT PROCESSOME COMPONENT 20 HOMOLOG"/>
    <property type="match status" value="1"/>
</dbReference>
<evidence type="ECO:0000259" key="4">
    <source>
        <dbReference type="Pfam" id="PF23099"/>
    </source>
</evidence>
<feature type="domain" description="U3 small nucleolar RNA-associated protein 20 C-terminal" evidence="4">
    <location>
        <begin position="2233"/>
        <end position="2486"/>
    </location>
</feature>
<dbReference type="GO" id="GO:0030686">
    <property type="term" value="C:90S preribosome"/>
    <property type="evidence" value="ECO:0007669"/>
    <property type="project" value="TreeGrafter"/>
</dbReference>
<accession>A0AAV5A5D9</accession>
<dbReference type="InterPro" id="IPR057525">
    <property type="entry name" value="UTP20_C"/>
</dbReference>
<proteinExistence type="predicted"/>
<protein>
    <recommendedName>
        <fullName evidence="7">U3 small nucleolar RNA-associated protein 20</fullName>
    </recommendedName>
</protein>
<dbReference type="InterPro" id="IPR011989">
    <property type="entry name" value="ARM-like"/>
</dbReference>
<dbReference type="SUPFAM" id="SSF48371">
    <property type="entry name" value="ARM repeat"/>
    <property type="match status" value="2"/>
</dbReference>